<feature type="transmembrane region" description="Helical" evidence="1">
    <location>
        <begin position="62"/>
        <end position="80"/>
    </location>
</feature>
<dbReference type="Proteomes" id="UP001199469">
    <property type="component" value="Unassembled WGS sequence"/>
</dbReference>
<gene>
    <name evidence="2" type="ORF">LQ327_20045</name>
</gene>
<organism evidence="2 3">
    <name type="scientific">Actinomycetospora endophytica</name>
    <dbReference type="NCBI Taxonomy" id="2291215"/>
    <lineage>
        <taxon>Bacteria</taxon>
        <taxon>Bacillati</taxon>
        <taxon>Actinomycetota</taxon>
        <taxon>Actinomycetes</taxon>
        <taxon>Pseudonocardiales</taxon>
        <taxon>Pseudonocardiaceae</taxon>
        <taxon>Actinomycetospora</taxon>
    </lineage>
</organism>
<dbReference type="EMBL" id="JAJNDB010000004">
    <property type="protein sequence ID" value="MCD2195667.1"/>
    <property type="molecule type" value="Genomic_DNA"/>
</dbReference>
<keyword evidence="1" id="KW-1133">Transmembrane helix</keyword>
<reference evidence="2 3" key="1">
    <citation type="submission" date="2021-11" db="EMBL/GenBank/DDBJ databases">
        <title>Draft genome sequence of Actinomycetospora sp. SF1 isolated from the rhizosphere soil.</title>
        <authorList>
            <person name="Duangmal K."/>
            <person name="Chantavorakit T."/>
        </authorList>
    </citation>
    <scope>NUCLEOTIDE SEQUENCE [LARGE SCALE GENOMIC DNA]</scope>
    <source>
        <strain evidence="2 3">TBRC 5722</strain>
    </source>
</reference>
<keyword evidence="1" id="KW-0472">Membrane</keyword>
<dbReference type="RefSeq" id="WP_230736971.1">
    <property type="nucleotide sequence ID" value="NZ_JAJNDB010000004.1"/>
</dbReference>
<proteinExistence type="predicted"/>
<name>A0ABS8PCP0_9PSEU</name>
<comment type="caution">
    <text evidence="2">The sequence shown here is derived from an EMBL/GenBank/DDBJ whole genome shotgun (WGS) entry which is preliminary data.</text>
</comment>
<protein>
    <submittedName>
        <fullName evidence="2">DUF1772 domain-containing protein</fullName>
    </submittedName>
</protein>
<keyword evidence="1" id="KW-0812">Transmembrane</keyword>
<accession>A0ABS8PCP0</accession>
<evidence type="ECO:0000313" key="3">
    <source>
        <dbReference type="Proteomes" id="UP001199469"/>
    </source>
</evidence>
<evidence type="ECO:0000313" key="2">
    <source>
        <dbReference type="EMBL" id="MCD2195667.1"/>
    </source>
</evidence>
<sequence>MTILMVAAPTAGAALAGVYLAFDLAVLPALRRVRVPVGAGDRSSDEVAADVMRRINVAIVRPSFLALLFGAPALAVAAGVTNPGPFTVAAAIAQVAGLVVTLAVNVPRNEALARDEDPGAWARFVGPWTRAHRVRSAAALLGAVVGVVGLGLQ</sequence>
<feature type="transmembrane region" description="Helical" evidence="1">
    <location>
        <begin position="6"/>
        <end position="27"/>
    </location>
</feature>
<dbReference type="InterPro" id="IPR013901">
    <property type="entry name" value="Anthrone_oxy"/>
</dbReference>
<feature type="transmembrane region" description="Helical" evidence="1">
    <location>
        <begin position="86"/>
        <end position="106"/>
    </location>
</feature>
<evidence type="ECO:0000256" key="1">
    <source>
        <dbReference type="SAM" id="Phobius"/>
    </source>
</evidence>
<keyword evidence="3" id="KW-1185">Reference proteome</keyword>
<dbReference type="Pfam" id="PF08592">
    <property type="entry name" value="Anthrone_oxy"/>
    <property type="match status" value="1"/>
</dbReference>